<feature type="domain" description="Peptidase S49" evidence="7">
    <location>
        <begin position="163"/>
        <end position="306"/>
    </location>
</feature>
<evidence type="ECO:0000256" key="4">
    <source>
        <dbReference type="ARBA" id="ARBA00022825"/>
    </source>
</evidence>
<evidence type="ECO:0000256" key="5">
    <source>
        <dbReference type="SAM" id="MobiDB-lite"/>
    </source>
</evidence>
<protein>
    <submittedName>
        <fullName evidence="8">Signal peptide peptidase SppA</fullName>
    </submittedName>
</protein>
<keyword evidence="3" id="KW-0378">Hydrolase</keyword>
<evidence type="ECO:0000313" key="9">
    <source>
        <dbReference type="Proteomes" id="UP000243469"/>
    </source>
</evidence>
<dbReference type="GO" id="GO:0008236">
    <property type="term" value="F:serine-type peptidase activity"/>
    <property type="evidence" value="ECO:0007669"/>
    <property type="project" value="UniProtKB-KW"/>
</dbReference>
<dbReference type="InterPro" id="IPR004635">
    <property type="entry name" value="Pept_S49_SppA"/>
</dbReference>
<dbReference type="GO" id="GO:0006508">
    <property type="term" value="P:proteolysis"/>
    <property type="evidence" value="ECO:0007669"/>
    <property type="project" value="UniProtKB-KW"/>
</dbReference>
<dbReference type="NCBIfam" id="TIGR00706">
    <property type="entry name" value="SppA_dom"/>
    <property type="match status" value="1"/>
</dbReference>
<dbReference type="AlphaFoldDB" id="A0A2G6JMH9"/>
<keyword evidence="6" id="KW-0812">Transmembrane</keyword>
<evidence type="ECO:0000256" key="2">
    <source>
        <dbReference type="ARBA" id="ARBA00022670"/>
    </source>
</evidence>
<comment type="caution">
    <text evidence="8">The sequence shown here is derived from an EMBL/GenBank/DDBJ whole genome shotgun (WGS) entry which is preliminary data.</text>
</comment>
<feature type="transmembrane region" description="Helical" evidence="6">
    <location>
        <begin position="64"/>
        <end position="82"/>
    </location>
</feature>
<dbReference type="Gene3D" id="6.20.330.10">
    <property type="match status" value="1"/>
</dbReference>
<keyword evidence="6" id="KW-0472">Membrane</keyword>
<reference evidence="8 9" key="1">
    <citation type="submission" date="2017-10" db="EMBL/GenBank/DDBJ databases">
        <title>Novel microbial diversity and functional potential in the marine mammal oral microbiome.</title>
        <authorList>
            <person name="Dudek N.K."/>
            <person name="Sun C.L."/>
            <person name="Burstein D."/>
            <person name="Kantor R.S."/>
            <person name="Aliaga Goltsman D.S."/>
            <person name="Bik E.M."/>
            <person name="Thomas B.C."/>
            <person name="Banfield J.F."/>
            <person name="Relman D.A."/>
        </authorList>
    </citation>
    <scope>NUCLEOTIDE SEQUENCE [LARGE SCALE GENOMIC DNA]</scope>
    <source>
        <strain evidence="8">DOLJORAL78_47_21</strain>
    </source>
</reference>
<keyword evidence="4" id="KW-0720">Serine protease</keyword>
<proteinExistence type="inferred from homology"/>
<keyword evidence="6" id="KW-1133">Transmembrane helix</keyword>
<dbReference type="InterPro" id="IPR029045">
    <property type="entry name" value="ClpP/crotonase-like_dom_sf"/>
</dbReference>
<comment type="similarity">
    <text evidence="1">Belongs to the peptidase S49 family.</text>
</comment>
<evidence type="ECO:0000259" key="7">
    <source>
        <dbReference type="Pfam" id="PF01343"/>
    </source>
</evidence>
<dbReference type="STRING" id="207954.MED92_09661"/>
<dbReference type="EMBL" id="PDSH01000019">
    <property type="protein sequence ID" value="PIE23792.1"/>
    <property type="molecule type" value="Genomic_DNA"/>
</dbReference>
<accession>A0A2G6JMH9</accession>
<evidence type="ECO:0000256" key="1">
    <source>
        <dbReference type="ARBA" id="ARBA00008683"/>
    </source>
</evidence>
<dbReference type="Proteomes" id="UP000243469">
    <property type="component" value="Unassembled WGS sequence"/>
</dbReference>
<keyword evidence="2" id="KW-0645">Protease</keyword>
<dbReference type="PANTHER" id="PTHR42987:SF8">
    <property type="entry name" value="PROTEINASE"/>
    <property type="match status" value="1"/>
</dbReference>
<gene>
    <name evidence="8" type="primary">sppA</name>
    <name evidence="8" type="ORF">CSA60_03965</name>
</gene>
<dbReference type="SUPFAM" id="SSF52096">
    <property type="entry name" value="ClpP/crotonase"/>
    <property type="match status" value="1"/>
</dbReference>
<dbReference type="Pfam" id="PF01343">
    <property type="entry name" value="Peptidase_S49"/>
    <property type="match status" value="1"/>
</dbReference>
<evidence type="ECO:0000256" key="3">
    <source>
        <dbReference type="ARBA" id="ARBA00022801"/>
    </source>
</evidence>
<name>A0A2G6JMH9_NEPCE</name>
<dbReference type="CDD" id="cd07023">
    <property type="entry name" value="S49_Sppa_N_C"/>
    <property type="match status" value="1"/>
</dbReference>
<dbReference type="PANTHER" id="PTHR42987">
    <property type="entry name" value="PEPTIDASE S49"/>
    <property type="match status" value="1"/>
</dbReference>
<dbReference type="InterPro" id="IPR047272">
    <property type="entry name" value="S49_SppA_C"/>
</dbReference>
<dbReference type="Gene3D" id="3.90.226.10">
    <property type="entry name" value="2-enoyl-CoA Hydratase, Chain A, domain 1"/>
    <property type="match status" value="1"/>
</dbReference>
<sequence>MSDNRWNEIEGNEEPVPVQPNVSKLDEAVEKAKSDNASSKEWKLIEKTLNGLFIEQRRARRWGIFFKLLTFGYLIAIMVMLVTGPTIPIDESGEPHTAVIDIKGAISADDEANADSIIWSLRQAYEEDKVKAVILRINSPGGSPVQSGYIYDEIKRLRKLYPAKPLYAVITDIGASGAYYIAAAADEIYADKASLVGSIGVVAGGFGFVGLMEKVGVERRLYTAGDHKAFLDPFSPSREGETEFWQNVLDTTHKQFIEQVKLGRGDRLKEKPELFSGLVWTGEQAVELGLIDGLGSSSYVAREIVKVEKLQDYSPQEAPWKQIVDELGVSFAKAISSQMGLTQNPVLR</sequence>
<evidence type="ECO:0000313" key="8">
    <source>
        <dbReference type="EMBL" id="PIE23792.1"/>
    </source>
</evidence>
<organism evidence="8 9">
    <name type="scientific">Neptuniibacter caesariensis</name>
    <dbReference type="NCBI Taxonomy" id="207954"/>
    <lineage>
        <taxon>Bacteria</taxon>
        <taxon>Pseudomonadati</taxon>
        <taxon>Pseudomonadota</taxon>
        <taxon>Gammaproteobacteria</taxon>
        <taxon>Oceanospirillales</taxon>
        <taxon>Oceanospirillaceae</taxon>
        <taxon>Neptuniibacter</taxon>
    </lineage>
</organism>
<feature type="region of interest" description="Disordered" evidence="5">
    <location>
        <begin position="1"/>
        <end position="24"/>
    </location>
</feature>
<dbReference type="InterPro" id="IPR002142">
    <property type="entry name" value="Peptidase_S49"/>
</dbReference>
<evidence type="ECO:0000256" key="6">
    <source>
        <dbReference type="SAM" id="Phobius"/>
    </source>
</evidence>